<dbReference type="PANTHER" id="PTHR11079">
    <property type="entry name" value="CYTOSINE DEAMINASE FAMILY MEMBER"/>
    <property type="match status" value="1"/>
</dbReference>
<comment type="catalytic activity">
    <reaction evidence="7 8">
        <text>adenosine(34) in tRNA + H2O + H(+) = inosine(34) in tRNA + NH4(+)</text>
        <dbReference type="Rhea" id="RHEA:43168"/>
        <dbReference type="Rhea" id="RHEA-COMP:10373"/>
        <dbReference type="Rhea" id="RHEA-COMP:10374"/>
        <dbReference type="ChEBI" id="CHEBI:15377"/>
        <dbReference type="ChEBI" id="CHEBI:15378"/>
        <dbReference type="ChEBI" id="CHEBI:28938"/>
        <dbReference type="ChEBI" id="CHEBI:74411"/>
        <dbReference type="ChEBI" id="CHEBI:82852"/>
        <dbReference type="EC" id="3.5.4.33"/>
    </reaction>
</comment>
<dbReference type="HAMAP" id="MF_00972">
    <property type="entry name" value="tRNA_aden_deaminase"/>
    <property type="match status" value="1"/>
</dbReference>
<dbReference type="GO" id="GO:0052717">
    <property type="term" value="F:tRNA-specific adenosine-34 deaminase activity"/>
    <property type="evidence" value="ECO:0007669"/>
    <property type="project" value="UniProtKB-UniRule"/>
</dbReference>
<dbReference type="InterPro" id="IPR016192">
    <property type="entry name" value="APOBEC/CMP_deaminase_Zn-bd"/>
</dbReference>
<dbReference type="PROSITE" id="PS51747">
    <property type="entry name" value="CYT_DCMP_DEAMINASES_2"/>
    <property type="match status" value="1"/>
</dbReference>
<dbReference type="InterPro" id="IPR002125">
    <property type="entry name" value="CMP_dCMP_dom"/>
</dbReference>
<proteinExistence type="inferred from homology"/>
<keyword evidence="5 8" id="KW-0378">Hydrolase</keyword>
<dbReference type="Pfam" id="PF00383">
    <property type="entry name" value="dCMP_cyt_deam_1"/>
    <property type="match status" value="1"/>
</dbReference>
<feature type="binding site" evidence="8">
    <location>
        <position position="83"/>
    </location>
    <ligand>
        <name>Zn(2+)</name>
        <dbReference type="ChEBI" id="CHEBI:29105"/>
        <note>catalytic</note>
    </ligand>
</feature>
<accession>A0A6P1QVR4</accession>
<protein>
    <recommendedName>
        <fullName evidence="8">tRNA-specific adenosine deaminase</fullName>
        <ecNumber evidence="8">3.5.4.33</ecNumber>
    </recommendedName>
</protein>
<reference evidence="9 10" key="1">
    <citation type="submission" date="2018-04" db="EMBL/GenBank/DDBJ databases">
        <title>Characteristic and Complete Genome Sequencing of A Novel Member of Infective Endocarditis Causative Bacteria: Bergeyella cardium QL-PH.</title>
        <authorList>
            <person name="Pan H."/>
            <person name="Sun E."/>
            <person name="Zhang Y."/>
        </authorList>
    </citation>
    <scope>NUCLEOTIDE SEQUENCE [LARGE SCALE GENOMIC DNA]</scope>
    <source>
        <strain evidence="9 10">HPQL</strain>
    </source>
</reference>
<evidence type="ECO:0000313" key="10">
    <source>
        <dbReference type="Proteomes" id="UP000464318"/>
    </source>
</evidence>
<feature type="binding site" evidence="8">
    <location>
        <position position="86"/>
    </location>
    <ligand>
        <name>Zn(2+)</name>
        <dbReference type="ChEBI" id="CHEBI:29105"/>
        <note>catalytic</note>
    </ligand>
</feature>
<dbReference type="SUPFAM" id="SSF53927">
    <property type="entry name" value="Cytidine deaminase-like"/>
    <property type="match status" value="1"/>
</dbReference>
<dbReference type="InterPro" id="IPR016193">
    <property type="entry name" value="Cytidine_deaminase-like"/>
</dbReference>
<comment type="cofactor">
    <cofactor evidence="8">
        <name>Zn(2+)</name>
        <dbReference type="ChEBI" id="CHEBI:29105"/>
    </cofactor>
    <text evidence="8">Binds 1 zinc ion per subunit.</text>
</comment>
<evidence type="ECO:0000256" key="4">
    <source>
        <dbReference type="ARBA" id="ARBA00022723"/>
    </source>
</evidence>
<feature type="binding site" evidence="8">
    <location>
        <position position="53"/>
    </location>
    <ligand>
        <name>Zn(2+)</name>
        <dbReference type="ChEBI" id="CHEBI:29105"/>
        <note>catalytic</note>
    </ligand>
</feature>
<organism evidence="9 10">
    <name type="scientific">Bergeyella cardium</name>
    <dbReference type="NCBI Taxonomy" id="1585976"/>
    <lineage>
        <taxon>Bacteria</taxon>
        <taxon>Pseudomonadati</taxon>
        <taxon>Bacteroidota</taxon>
        <taxon>Flavobacteriia</taxon>
        <taxon>Flavobacteriales</taxon>
        <taxon>Weeksellaceae</taxon>
        <taxon>Bergeyella</taxon>
    </lineage>
</organism>
<evidence type="ECO:0000256" key="7">
    <source>
        <dbReference type="ARBA" id="ARBA00048045"/>
    </source>
</evidence>
<name>A0A6P1QVR4_9FLAO</name>
<dbReference type="AlphaFoldDB" id="A0A6P1QVR4"/>
<evidence type="ECO:0000256" key="5">
    <source>
        <dbReference type="ARBA" id="ARBA00022801"/>
    </source>
</evidence>
<comment type="subunit">
    <text evidence="2 8">Homodimer.</text>
</comment>
<dbReference type="PROSITE" id="PS00903">
    <property type="entry name" value="CYT_DCMP_DEAMINASES_1"/>
    <property type="match status" value="1"/>
</dbReference>
<comment type="function">
    <text evidence="8">Catalyzes the deamination of adenosine to inosine at the wobble position 34 of tRNA(Arg2).</text>
</comment>
<dbReference type="CDD" id="cd01285">
    <property type="entry name" value="nucleoside_deaminase"/>
    <property type="match status" value="1"/>
</dbReference>
<evidence type="ECO:0000256" key="6">
    <source>
        <dbReference type="ARBA" id="ARBA00022833"/>
    </source>
</evidence>
<comment type="similarity">
    <text evidence="1">Belongs to the cytidine and deoxycytidylate deaminase family. ADAT2 subfamily.</text>
</comment>
<dbReference type="InterPro" id="IPR028883">
    <property type="entry name" value="tRNA_aden_deaminase"/>
</dbReference>
<keyword evidence="4 8" id="KW-0479">Metal-binding</keyword>
<evidence type="ECO:0000313" key="9">
    <source>
        <dbReference type="EMBL" id="QHN66096.1"/>
    </source>
</evidence>
<dbReference type="OrthoDB" id="9802676at2"/>
<keyword evidence="10" id="KW-1185">Reference proteome</keyword>
<feature type="active site" description="Proton donor" evidence="8">
    <location>
        <position position="55"/>
    </location>
</feature>
<dbReference type="EMBL" id="CP029149">
    <property type="protein sequence ID" value="QHN66096.1"/>
    <property type="molecule type" value="Genomic_DNA"/>
</dbReference>
<dbReference type="KEGG" id="bcad:DBX24_03170"/>
<dbReference type="EC" id="3.5.4.33" evidence="8"/>
<dbReference type="Gene3D" id="3.40.140.10">
    <property type="entry name" value="Cytidine Deaminase, domain 2"/>
    <property type="match status" value="1"/>
</dbReference>
<evidence type="ECO:0000256" key="1">
    <source>
        <dbReference type="ARBA" id="ARBA00010669"/>
    </source>
</evidence>
<evidence type="ECO:0000256" key="2">
    <source>
        <dbReference type="ARBA" id="ARBA00011738"/>
    </source>
</evidence>
<dbReference type="GO" id="GO:0008270">
    <property type="term" value="F:zinc ion binding"/>
    <property type="evidence" value="ECO:0007669"/>
    <property type="project" value="UniProtKB-UniRule"/>
</dbReference>
<evidence type="ECO:0000256" key="8">
    <source>
        <dbReference type="HAMAP-Rule" id="MF_00972"/>
    </source>
</evidence>
<gene>
    <name evidence="8" type="primary">tadA</name>
    <name evidence="9" type="ORF">DBX24_03170</name>
</gene>
<dbReference type="Proteomes" id="UP000464318">
    <property type="component" value="Chromosome"/>
</dbReference>
<keyword evidence="6 8" id="KW-0862">Zinc</keyword>
<sequence length="144" mass="16022">MFSDEYFMRLALKEAQNAYEQDEVPVGAIVVHSNRIIAKSHNLTETLNDVTAHAEMQAITSSANFLGGKYLTGCIMYITLEPCVMCAGALAWSQISKVVIGARDPQRGFINKKLTLHPKTEIISGVLENECSQLIKDFFKTKRP</sequence>
<keyword evidence="3 8" id="KW-0819">tRNA processing</keyword>
<dbReference type="RefSeq" id="WP_120489662.1">
    <property type="nucleotide sequence ID" value="NZ_CP029149.1"/>
</dbReference>
<evidence type="ECO:0000256" key="3">
    <source>
        <dbReference type="ARBA" id="ARBA00022694"/>
    </source>
</evidence>
<dbReference type="PANTHER" id="PTHR11079:SF202">
    <property type="entry name" value="TRNA-SPECIFIC ADENOSINE DEAMINASE"/>
    <property type="match status" value="1"/>
</dbReference>
<dbReference type="GO" id="GO:0002100">
    <property type="term" value="P:tRNA wobble adenosine to inosine editing"/>
    <property type="evidence" value="ECO:0007669"/>
    <property type="project" value="UniProtKB-UniRule"/>
</dbReference>